<dbReference type="Proteomes" id="UP000288805">
    <property type="component" value="Unassembled WGS sequence"/>
</dbReference>
<organism evidence="8 9">
    <name type="scientific">Vitis vinifera</name>
    <name type="common">Grape</name>
    <dbReference type="NCBI Taxonomy" id="29760"/>
    <lineage>
        <taxon>Eukaryota</taxon>
        <taxon>Viridiplantae</taxon>
        <taxon>Streptophyta</taxon>
        <taxon>Embryophyta</taxon>
        <taxon>Tracheophyta</taxon>
        <taxon>Spermatophyta</taxon>
        <taxon>Magnoliopsida</taxon>
        <taxon>eudicotyledons</taxon>
        <taxon>Gunneridae</taxon>
        <taxon>Pentapetalae</taxon>
        <taxon>rosids</taxon>
        <taxon>Vitales</taxon>
        <taxon>Vitaceae</taxon>
        <taxon>Viteae</taxon>
        <taxon>Vitis</taxon>
    </lineage>
</organism>
<dbReference type="Pfam" id="PF00892">
    <property type="entry name" value="EamA"/>
    <property type="match status" value="2"/>
</dbReference>
<accession>A0A438CFY0</accession>
<evidence type="ECO:0000313" key="8">
    <source>
        <dbReference type="EMBL" id="RVW22121.1"/>
    </source>
</evidence>
<evidence type="ECO:0000259" key="7">
    <source>
        <dbReference type="Pfam" id="PF00892"/>
    </source>
</evidence>
<evidence type="ECO:0000256" key="3">
    <source>
        <dbReference type="ARBA" id="ARBA00022692"/>
    </source>
</evidence>
<feature type="transmembrane region" description="Helical" evidence="6">
    <location>
        <begin position="69"/>
        <end position="90"/>
    </location>
</feature>
<dbReference type="SUPFAM" id="SSF103481">
    <property type="entry name" value="Multidrug resistance efflux transporter EmrE"/>
    <property type="match status" value="2"/>
</dbReference>
<dbReference type="InterPro" id="IPR037185">
    <property type="entry name" value="EmrE-like"/>
</dbReference>
<evidence type="ECO:0000256" key="2">
    <source>
        <dbReference type="ARBA" id="ARBA00007635"/>
    </source>
</evidence>
<protein>
    <recommendedName>
        <fullName evidence="6">WAT1-related protein</fullName>
    </recommendedName>
</protein>
<feature type="transmembrane region" description="Helical" evidence="6">
    <location>
        <begin position="5"/>
        <end position="24"/>
    </location>
</feature>
<evidence type="ECO:0000313" key="9">
    <source>
        <dbReference type="Proteomes" id="UP000288805"/>
    </source>
</evidence>
<reference evidence="8 9" key="1">
    <citation type="journal article" date="2018" name="PLoS Genet.">
        <title>Population sequencing reveals clonal diversity and ancestral inbreeding in the grapevine cultivar Chardonnay.</title>
        <authorList>
            <person name="Roach M.J."/>
            <person name="Johnson D.L."/>
            <person name="Bohlmann J."/>
            <person name="van Vuuren H.J."/>
            <person name="Jones S.J."/>
            <person name="Pretorius I.S."/>
            <person name="Schmidt S.A."/>
            <person name="Borneman A.R."/>
        </authorList>
    </citation>
    <scope>NUCLEOTIDE SEQUENCE [LARGE SCALE GENOMIC DNA]</scope>
    <source>
        <strain evidence="9">cv. Chardonnay</strain>
        <tissue evidence="8">Leaf</tissue>
    </source>
</reference>
<name>A0A438CFY0_VITVI</name>
<evidence type="ECO:0000256" key="1">
    <source>
        <dbReference type="ARBA" id="ARBA00004141"/>
    </source>
</evidence>
<keyword evidence="4 6" id="KW-1133">Transmembrane helix</keyword>
<keyword evidence="3 6" id="KW-0812">Transmembrane</keyword>
<evidence type="ECO:0000256" key="5">
    <source>
        <dbReference type="ARBA" id="ARBA00023136"/>
    </source>
</evidence>
<feature type="transmembrane region" description="Helical" evidence="6">
    <location>
        <begin position="277"/>
        <end position="298"/>
    </location>
</feature>
<feature type="transmembrane region" description="Helical" evidence="6">
    <location>
        <begin position="181"/>
        <end position="201"/>
    </location>
</feature>
<sequence>MGGDYLPFLAMFLVQMGYAGMNIFVKLAMDSGMNPFILVAYRQIFATVAMIPFAYFLERKTRPKITRIVLFQAFLSSIFGATLNQILYFIGLKHSNPTLGCAFNNLLPAMTFLLAVPFRLETVGIKTRPGQAKVLGTVVCIGGAMILTFYRGHAINIGESGIHWKYAEQLKTRDSQSGANFILGPFLLITSCISWAIWFIIQGRMCVKFAAPYTSSTLMCFMASIECGVIGLFVDHQPSAWSLNDSIRLIAALYSAIVCTALAFCLMSWTIQRKGPLYVSVFSPLLLVIVAILSWALLRDKLHFGTVVGSLFVVLGLYAVLWGKGKEENQRGSREERRGKEDLELQINGKLYIRS</sequence>
<dbReference type="InterPro" id="IPR000620">
    <property type="entry name" value="EamA_dom"/>
</dbReference>
<evidence type="ECO:0000256" key="6">
    <source>
        <dbReference type="RuleBase" id="RU363077"/>
    </source>
</evidence>
<dbReference type="GO" id="GO:0016020">
    <property type="term" value="C:membrane"/>
    <property type="evidence" value="ECO:0007669"/>
    <property type="project" value="UniProtKB-SubCell"/>
</dbReference>
<gene>
    <name evidence="8" type="primary">VvCHDh001070_0</name>
    <name evidence="8" type="ORF">CK203_097013</name>
</gene>
<comment type="subcellular location">
    <subcellularLocation>
        <location evidence="1 6">Membrane</location>
        <topology evidence="1 6">Multi-pass membrane protein</topology>
    </subcellularLocation>
</comment>
<feature type="transmembrane region" description="Helical" evidence="6">
    <location>
        <begin position="102"/>
        <end position="120"/>
    </location>
</feature>
<comment type="similarity">
    <text evidence="2 6">Belongs to the drug/metabolite transporter (DMT) superfamily. Plant drug/metabolite exporter (P-DME) (TC 2.A.7.4) family.</text>
</comment>
<feature type="transmembrane region" description="Helical" evidence="6">
    <location>
        <begin position="304"/>
        <end position="323"/>
    </location>
</feature>
<dbReference type="GO" id="GO:0022857">
    <property type="term" value="F:transmembrane transporter activity"/>
    <property type="evidence" value="ECO:0007669"/>
    <property type="project" value="InterPro"/>
</dbReference>
<feature type="transmembrane region" description="Helical" evidence="6">
    <location>
        <begin position="132"/>
        <end position="150"/>
    </location>
</feature>
<dbReference type="PANTHER" id="PTHR31218">
    <property type="entry name" value="WAT1-RELATED PROTEIN"/>
    <property type="match status" value="1"/>
</dbReference>
<feature type="transmembrane region" description="Helical" evidence="6">
    <location>
        <begin position="36"/>
        <end position="57"/>
    </location>
</feature>
<dbReference type="EMBL" id="QGNW01002249">
    <property type="protein sequence ID" value="RVW22121.1"/>
    <property type="molecule type" value="Genomic_DNA"/>
</dbReference>
<proteinExistence type="inferred from homology"/>
<evidence type="ECO:0000256" key="4">
    <source>
        <dbReference type="ARBA" id="ARBA00022989"/>
    </source>
</evidence>
<feature type="domain" description="EamA" evidence="7">
    <location>
        <begin position="9"/>
        <end position="148"/>
    </location>
</feature>
<feature type="domain" description="EamA" evidence="7">
    <location>
        <begin position="183"/>
        <end position="321"/>
    </location>
</feature>
<comment type="caution">
    <text evidence="8">The sequence shown here is derived from an EMBL/GenBank/DDBJ whole genome shotgun (WGS) entry which is preliminary data.</text>
</comment>
<feature type="transmembrane region" description="Helical" evidence="6">
    <location>
        <begin position="246"/>
        <end position="265"/>
    </location>
</feature>
<feature type="transmembrane region" description="Helical" evidence="6">
    <location>
        <begin position="213"/>
        <end position="234"/>
    </location>
</feature>
<dbReference type="AlphaFoldDB" id="A0A438CFY0"/>
<keyword evidence="5 6" id="KW-0472">Membrane</keyword>
<dbReference type="InterPro" id="IPR030184">
    <property type="entry name" value="WAT1-related"/>
</dbReference>